<dbReference type="Proteomes" id="UP000008044">
    <property type="component" value="Chromosome"/>
</dbReference>
<accession>A0A0H3I9M7</accession>
<dbReference type="GO" id="GO:0005524">
    <property type="term" value="F:ATP binding"/>
    <property type="evidence" value="ECO:0007669"/>
    <property type="project" value="InterPro"/>
</dbReference>
<dbReference type="InterPro" id="IPR036185">
    <property type="entry name" value="DNA_heli_DnaB-like_N_sf"/>
</dbReference>
<evidence type="ECO:0000256" key="2">
    <source>
        <dbReference type="ARBA" id="ARBA00022705"/>
    </source>
</evidence>
<evidence type="ECO:0000256" key="1">
    <source>
        <dbReference type="ARBA" id="ARBA00022515"/>
    </source>
</evidence>
<keyword evidence="5" id="KW-0067">ATP-binding</keyword>
<dbReference type="STRING" id="1905730.W5S_3556"/>
<dbReference type="GO" id="GO:0003677">
    <property type="term" value="F:DNA binding"/>
    <property type="evidence" value="ECO:0007669"/>
    <property type="project" value="UniProtKB-KW"/>
</dbReference>
<dbReference type="GO" id="GO:0003678">
    <property type="term" value="F:DNA helicase activity"/>
    <property type="evidence" value="ECO:0007669"/>
    <property type="project" value="InterPro"/>
</dbReference>
<evidence type="ECO:0000256" key="3">
    <source>
        <dbReference type="ARBA" id="ARBA00023125"/>
    </source>
</evidence>
<keyword evidence="1" id="KW-0639">Primosome</keyword>
<dbReference type="GO" id="GO:1990077">
    <property type="term" value="C:primosome complex"/>
    <property type="evidence" value="ECO:0007669"/>
    <property type="project" value="UniProtKB-KW"/>
</dbReference>
<evidence type="ECO:0000313" key="6">
    <source>
        <dbReference type="Proteomes" id="UP000008044"/>
    </source>
</evidence>
<dbReference type="SUPFAM" id="SSF48024">
    <property type="entry name" value="N-terminal domain of DnaB helicase"/>
    <property type="match status" value="1"/>
</dbReference>
<keyword evidence="5" id="KW-0547">Nucleotide-binding</keyword>
<keyword evidence="3" id="KW-0238">DNA-binding</keyword>
<evidence type="ECO:0000259" key="4">
    <source>
        <dbReference type="Pfam" id="PF00772"/>
    </source>
</evidence>
<reference evidence="5 6" key="1">
    <citation type="journal article" date="2012" name="J. Bacteriol.">
        <title>Genome sequence of Pectobacterium sp. strain SCC3193.</title>
        <authorList>
            <person name="Koskinen J.P."/>
            <person name="Laine P."/>
            <person name="Niemi O."/>
            <person name="Nykyri J."/>
            <person name="Harjunpaa H."/>
            <person name="Auvinen P."/>
            <person name="Paulin L."/>
            <person name="Pirhonen M."/>
            <person name="Palva T."/>
            <person name="Holm L."/>
        </authorList>
    </citation>
    <scope>NUCLEOTIDE SEQUENCE [LARGE SCALE GENOMIC DNA]</scope>
    <source>
        <strain evidence="5 6">SCC3193</strain>
    </source>
</reference>
<dbReference type="KEGG" id="pec:W5S_3556"/>
<keyword evidence="5" id="KW-0378">Hydrolase</keyword>
<name>A0A0H3I9M7_PECPM</name>
<organism evidence="5 6">
    <name type="scientific">Pectobacterium parmentieri</name>
    <dbReference type="NCBI Taxonomy" id="1905730"/>
    <lineage>
        <taxon>Bacteria</taxon>
        <taxon>Pseudomonadati</taxon>
        <taxon>Pseudomonadota</taxon>
        <taxon>Gammaproteobacteria</taxon>
        <taxon>Enterobacterales</taxon>
        <taxon>Pectobacteriaceae</taxon>
        <taxon>Pectobacterium</taxon>
    </lineage>
</organism>
<dbReference type="HOGENOM" id="CLU_3138829_0_0_6"/>
<dbReference type="PATRIC" id="fig|1166016.3.peg.3618"/>
<dbReference type="GO" id="GO:0006269">
    <property type="term" value="P:DNA replication, synthesis of primer"/>
    <property type="evidence" value="ECO:0007669"/>
    <property type="project" value="UniProtKB-KW"/>
</dbReference>
<dbReference type="Gene3D" id="1.10.860.10">
    <property type="entry name" value="DNAb Helicase, Chain A"/>
    <property type="match status" value="1"/>
</dbReference>
<dbReference type="eggNOG" id="COG0305">
    <property type="taxonomic scope" value="Bacteria"/>
</dbReference>
<dbReference type="InterPro" id="IPR007693">
    <property type="entry name" value="DNA_helicase_DnaB-like_N"/>
</dbReference>
<feature type="domain" description="DNA helicase DnaB-like N-terminal" evidence="4">
    <location>
        <begin position="12"/>
        <end position="44"/>
    </location>
</feature>
<dbReference type="EMBL" id="CP003415">
    <property type="protein sequence ID" value="AFI91626.1"/>
    <property type="molecule type" value="Genomic_DNA"/>
</dbReference>
<proteinExistence type="predicted"/>
<sequence>MADQKVTPPILYSTGAEQSVLGSLMIDNDRWDEVVLIIGESDFLISCIA</sequence>
<dbReference type="InterPro" id="IPR016136">
    <property type="entry name" value="DNA_helicase_N/primase_C"/>
</dbReference>
<dbReference type="Pfam" id="PF00772">
    <property type="entry name" value="DnaB"/>
    <property type="match status" value="1"/>
</dbReference>
<protein>
    <submittedName>
        <fullName evidence="5">Replicative DNA helicase</fullName>
    </submittedName>
</protein>
<gene>
    <name evidence="5" type="ordered locus">W5S_3556</name>
</gene>
<keyword evidence="5" id="KW-0347">Helicase</keyword>
<keyword evidence="2" id="KW-0235">DNA replication</keyword>
<evidence type="ECO:0000313" key="5">
    <source>
        <dbReference type="EMBL" id="AFI91626.1"/>
    </source>
</evidence>
<dbReference type="AlphaFoldDB" id="A0A0H3I9M7"/>